<dbReference type="InterPro" id="IPR040128">
    <property type="entry name" value="T25E4.2-like"/>
</dbReference>
<accession>A0A1I7RKE7</accession>
<keyword evidence="1" id="KW-0472">Membrane</keyword>
<dbReference type="AlphaFoldDB" id="A0A1I7RKE7"/>
<proteinExistence type="predicted"/>
<organism evidence="2 3">
    <name type="scientific">Bursaphelenchus xylophilus</name>
    <name type="common">Pinewood nematode worm</name>
    <name type="synonym">Aphelenchoides xylophilus</name>
    <dbReference type="NCBI Taxonomy" id="6326"/>
    <lineage>
        <taxon>Eukaryota</taxon>
        <taxon>Metazoa</taxon>
        <taxon>Ecdysozoa</taxon>
        <taxon>Nematoda</taxon>
        <taxon>Chromadorea</taxon>
        <taxon>Rhabditida</taxon>
        <taxon>Tylenchina</taxon>
        <taxon>Tylenchomorpha</taxon>
        <taxon>Aphelenchoidea</taxon>
        <taxon>Aphelenchoididae</taxon>
        <taxon>Bursaphelenchus</taxon>
    </lineage>
</organism>
<sequence>MGARSNFKISTYKNGSSIRIDSVCGRFKIGDPLNDAPPTTAAAEQQATPIQLADVPNGPRSVEFANATTTAAAAEPKLPFHDPANAPTIPSDTAVTAEKYDILQILNFIAKELGYVLHARVDHDLYWKDTIGVPLQKTRELMQYGEFTKSLYTADGRIMIYTAADMDDGWWNVFKVYDSATWIMMLIMIIVECAFLCAVNHLEMRVRAKKRVNHVDVVWSIVEVQFFQSASNNLRFTSGKLSLWCFALLQTKLMLGVLTSWFLSSLLTEPNFSSLLDEDYVFNQIASGSRKLISQGSTSWFYTETGATYARLTKVLNGSFAEIVQPEEIVSRMRKEGALLFTELDTGSYVEASRYCDIESTRVVFPQIGSKIMLPRNSSLLPRFNDIIEHNQKRFQSIYRKYTELKEDSICHRFKLGDDLTVTTFTGLFVICGVLLGLSVCICIVEMIVNKHVLK</sequence>
<evidence type="ECO:0000313" key="2">
    <source>
        <dbReference type="Proteomes" id="UP000095284"/>
    </source>
</evidence>
<dbReference type="PANTHER" id="PTHR22714">
    <property type="entry name" value="PROTEIN CBG02446-RELATED"/>
    <property type="match status" value="1"/>
</dbReference>
<protein>
    <submittedName>
        <fullName evidence="3">PBPe domain-containing protein</fullName>
    </submittedName>
</protein>
<evidence type="ECO:0000256" key="1">
    <source>
        <dbReference type="SAM" id="Phobius"/>
    </source>
</evidence>
<dbReference type="PANTHER" id="PTHR22714:SF7">
    <property type="entry name" value="SOLUTE-BINDING PROTEIN FAMILY 3_N-TERMINAL DOMAIN-CONTAINING PROTEIN"/>
    <property type="match status" value="1"/>
</dbReference>
<dbReference type="WBParaSite" id="BXY_0118100.1">
    <property type="protein sequence ID" value="BXY_0118100.1"/>
    <property type="gene ID" value="BXY_0118100"/>
</dbReference>
<feature type="transmembrane region" description="Helical" evidence="1">
    <location>
        <begin position="182"/>
        <end position="202"/>
    </location>
</feature>
<reference evidence="3" key="1">
    <citation type="submission" date="2016-11" db="UniProtKB">
        <authorList>
            <consortium name="WormBaseParasite"/>
        </authorList>
    </citation>
    <scope>IDENTIFICATION</scope>
</reference>
<keyword evidence="1" id="KW-0812">Transmembrane</keyword>
<name>A0A1I7RKE7_BURXY</name>
<evidence type="ECO:0000313" key="3">
    <source>
        <dbReference type="WBParaSite" id="BXY_0118100.1"/>
    </source>
</evidence>
<feature type="transmembrane region" description="Helical" evidence="1">
    <location>
        <begin position="241"/>
        <end position="263"/>
    </location>
</feature>
<keyword evidence="1" id="KW-1133">Transmembrane helix</keyword>
<feature type="transmembrane region" description="Helical" evidence="1">
    <location>
        <begin position="425"/>
        <end position="449"/>
    </location>
</feature>
<dbReference type="Proteomes" id="UP000095284">
    <property type="component" value="Unplaced"/>
</dbReference>